<evidence type="ECO:0000313" key="6">
    <source>
        <dbReference type="Proteomes" id="UP001425155"/>
    </source>
</evidence>
<feature type="domain" description="YncI copper-binding" evidence="4">
    <location>
        <begin position="32"/>
        <end position="177"/>
    </location>
</feature>
<dbReference type="RefSeq" id="WP_342115748.1">
    <property type="nucleotide sequence ID" value="NZ_JBCAUN010000003.1"/>
</dbReference>
<sequence length="245" mass="24869">MKTTTRTAALAASALGAGLLFALASPLAASAHVGVTPDSTAAGSYTVLTFAVPHGCDGSATTSIAIDIPESIPSVTPTVNQGWTVEKGTITLDPPVTDAHGNELTERVGQVVYTAKTPLADGYRDTFALSLQLPEDAAGDTLEFPVTQTCEVGSTLWNEKTVDGEAEPEHPAPAITVTEATGDGHGHTDSDDAAATSDDHDEASSTTDAAEVDVLARVLGVLGLVVGAVGVVIAVVSRRRTPAGK</sequence>
<protein>
    <submittedName>
        <fullName evidence="5">YcnI family protein</fullName>
    </submittedName>
</protein>
<dbReference type="InterPro" id="IPR006311">
    <property type="entry name" value="TAT_signal"/>
</dbReference>
<feature type="signal peptide" evidence="3">
    <location>
        <begin position="1"/>
        <end position="24"/>
    </location>
</feature>
<feature type="region of interest" description="Disordered" evidence="1">
    <location>
        <begin position="176"/>
        <end position="207"/>
    </location>
</feature>
<dbReference type="Proteomes" id="UP001425155">
    <property type="component" value="Unassembled WGS sequence"/>
</dbReference>
<evidence type="ECO:0000259" key="4">
    <source>
        <dbReference type="Pfam" id="PF07987"/>
    </source>
</evidence>
<dbReference type="EMBL" id="JBCLVG010000003">
    <property type="protein sequence ID" value="MEN1947966.1"/>
    <property type="molecule type" value="Genomic_DNA"/>
</dbReference>
<name>A0ABU9W9W5_9MICO</name>
<keyword evidence="3" id="KW-0732">Signal</keyword>
<evidence type="ECO:0000256" key="3">
    <source>
        <dbReference type="SAM" id="SignalP"/>
    </source>
</evidence>
<dbReference type="InterPro" id="IPR038507">
    <property type="entry name" value="YcnI-like_sf"/>
</dbReference>
<feature type="transmembrane region" description="Helical" evidence="2">
    <location>
        <begin position="214"/>
        <end position="236"/>
    </location>
</feature>
<keyword evidence="2" id="KW-1133">Transmembrane helix</keyword>
<organism evidence="5 6">
    <name type="scientific">Leifsonia stereocauli</name>
    <dbReference type="NCBI Taxonomy" id="3134136"/>
    <lineage>
        <taxon>Bacteria</taxon>
        <taxon>Bacillati</taxon>
        <taxon>Actinomycetota</taxon>
        <taxon>Actinomycetes</taxon>
        <taxon>Micrococcales</taxon>
        <taxon>Microbacteriaceae</taxon>
        <taxon>Leifsonia</taxon>
    </lineage>
</organism>
<keyword evidence="2" id="KW-0812">Transmembrane</keyword>
<dbReference type="PROSITE" id="PS51318">
    <property type="entry name" value="TAT"/>
    <property type="match status" value="1"/>
</dbReference>
<reference evidence="5 6" key="1">
    <citation type="submission" date="2024-03" db="EMBL/GenBank/DDBJ databases">
        <title>YIM 134122 draft genome.</title>
        <authorList>
            <person name="Zuo S."/>
            <person name="Xiong L."/>
        </authorList>
    </citation>
    <scope>NUCLEOTIDE SEQUENCE [LARGE SCALE GENOMIC DNA]</scope>
    <source>
        <strain evidence="5 6">YIM 134122</strain>
    </source>
</reference>
<gene>
    <name evidence="5" type="ORF">WJX64_15515</name>
</gene>
<dbReference type="Gene3D" id="2.60.40.2230">
    <property type="entry name" value="Uncharacterised protein YcnI-like PF07987, DUF1775"/>
    <property type="match status" value="1"/>
</dbReference>
<proteinExistence type="predicted"/>
<comment type="caution">
    <text evidence="5">The sequence shown here is derived from an EMBL/GenBank/DDBJ whole genome shotgun (WGS) entry which is preliminary data.</text>
</comment>
<dbReference type="InterPro" id="IPR012533">
    <property type="entry name" value="YcnI-copper_dom"/>
</dbReference>
<evidence type="ECO:0000256" key="1">
    <source>
        <dbReference type="SAM" id="MobiDB-lite"/>
    </source>
</evidence>
<dbReference type="Pfam" id="PF07987">
    <property type="entry name" value="DUF1775"/>
    <property type="match status" value="1"/>
</dbReference>
<keyword evidence="6" id="KW-1185">Reference proteome</keyword>
<accession>A0ABU9W9W5</accession>
<dbReference type="CDD" id="cd08545">
    <property type="entry name" value="YcnI_like"/>
    <property type="match status" value="1"/>
</dbReference>
<keyword evidence="2" id="KW-0472">Membrane</keyword>
<evidence type="ECO:0000256" key="2">
    <source>
        <dbReference type="SAM" id="Phobius"/>
    </source>
</evidence>
<evidence type="ECO:0000313" key="5">
    <source>
        <dbReference type="EMBL" id="MEN1947966.1"/>
    </source>
</evidence>
<feature type="chain" id="PRO_5046513489" evidence="3">
    <location>
        <begin position="25"/>
        <end position="245"/>
    </location>
</feature>